<dbReference type="InterPro" id="IPR013083">
    <property type="entry name" value="Znf_RING/FYVE/PHD"/>
</dbReference>
<evidence type="ECO:0000256" key="2">
    <source>
        <dbReference type="ARBA" id="ARBA00012483"/>
    </source>
</evidence>
<evidence type="ECO:0000256" key="4">
    <source>
        <dbReference type="ARBA" id="ARBA00022723"/>
    </source>
</evidence>
<dbReference type="OrthoDB" id="8062037at2759"/>
<evidence type="ECO:0000256" key="5">
    <source>
        <dbReference type="ARBA" id="ARBA00022771"/>
    </source>
</evidence>
<keyword evidence="11" id="KW-1185">Reference proteome</keyword>
<evidence type="ECO:0000256" key="8">
    <source>
        <dbReference type="PROSITE-ProRule" id="PRU00175"/>
    </source>
</evidence>
<accession>A0A0K9PI31</accession>
<keyword evidence="4" id="KW-0479">Metal-binding</keyword>
<dbReference type="AlphaFoldDB" id="A0A0K9PI31"/>
<protein>
    <recommendedName>
        <fullName evidence="2">RING-type E3 ubiquitin transferase</fullName>
        <ecNumber evidence="2">2.3.2.27</ecNumber>
    </recommendedName>
</protein>
<dbReference type="Proteomes" id="UP000036987">
    <property type="component" value="Unassembled WGS sequence"/>
</dbReference>
<dbReference type="CDD" id="cd16469">
    <property type="entry name" value="RING-H2_RNF24-like"/>
    <property type="match status" value="1"/>
</dbReference>
<dbReference type="EMBL" id="LFYR01000814">
    <property type="protein sequence ID" value="KMZ68713.1"/>
    <property type="molecule type" value="Genomic_DNA"/>
</dbReference>
<dbReference type="GO" id="GO:0061630">
    <property type="term" value="F:ubiquitin protein ligase activity"/>
    <property type="evidence" value="ECO:0000318"/>
    <property type="project" value="GO_Central"/>
</dbReference>
<dbReference type="GO" id="GO:0008270">
    <property type="term" value="F:zinc ion binding"/>
    <property type="evidence" value="ECO:0007669"/>
    <property type="project" value="UniProtKB-KW"/>
</dbReference>
<dbReference type="PANTHER" id="PTHR22937:SF65">
    <property type="entry name" value="E3 UBIQUITIN-PROTEIN LIGASE ARK2C"/>
    <property type="match status" value="1"/>
</dbReference>
<evidence type="ECO:0000313" key="10">
    <source>
        <dbReference type="EMBL" id="KMZ68713.1"/>
    </source>
</evidence>
<proteinExistence type="predicted"/>
<reference evidence="11" key="1">
    <citation type="journal article" date="2016" name="Nature">
        <title>The genome of the seagrass Zostera marina reveals angiosperm adaptation to the sea.</title>
        <authorList>
            <person name="Olsen J.L."/>
            <person name="Rouze P."/>
            <person name="Verhelst B."/>
            <person name="Lin Y.-C."/>
            <person name="Bayer T."/>
            <person name="Collen J."/>
            <person name="Dattolo E."/>
            <person name="De Paoli E."/>
            <person name="Dittami S."/>
            <person name="Maumus F."/>
            <person name="Michel G."/>
            <person name="Kersting A."/>
            <person name="Lauritano C."/>
            <person name="Lohaus R."/>
            <person name="Toepel M."/>
            <person name="Tonon T."/>
            <person name="Vanneste K."/>
            <person name="Amirebrahimi M."/>
            <person name="Brakel J."/>
            <person name="Bostroem C."/>
            <person name="Chovatia M."/>
            <person name="Grimwood J."/>
            <person name="Jenkins J.W."/>
            <person name="Jueterbock A."/>
            <person name="Mraz A."/>
            <person name="Stam W.T."/>
            <person name="Tice H."/>
            <person name="Bornberg-Bauer E."/>
            <person name="Green P.J."/>
            <person name="Pearson G.A."/>
            <person name="Procaccini G."/>
            <person name="Duarte C.M."/>
            <person name="Schmutz J."/>
            <person name="Reusch T.B.H."/>
            <person name="Van de Peer Y."/>
        </authorList>
    </citation>
    <scope>NUCLEOTIDE SEQUENCE [LARGE SCALE GENOMIC DNA]</scope>
    <source>
        <strain evidence="11">cv. Finnish</strain>
    </source>
</reference>
<evidence type="ECO:0000256" key="6">
    <source>
        <dbReference type="ARBA" id="ARBA00022786"/>
    </source>
</evidence>
<organism evidence="10 11">
    <name type="scientific">Zostera marina</name>
    <name type="common">Eelgrass</name>
    <dbReference type="NCBI Taxonomy" id="29655"/>
    <lineage>
        <taxon>Eukaryota</taxon>
        <taxon>Viridiplantae</taxon>
        <taxon>Streptophyta</taxon>
        <taxon>Embryophyta</taxon>
        <taxon>Tracheophyta</taxon>
        <taxon>Spermatophyta</taxon>
        <taxon>Magnoliopsida</taxon>
        <taxon>Liliopsida</taxon>
        <taxon>Zosteraceae</taxon>
        <taxon>Zostera</taxon>
    </lineage>
</organism>
<evidence type="ECO:0000256" key="7">
    <source>
        <dbReference type="ARBA" id="ARBA00022833"/>
    </source>
</evidence>
<dbReference type="InterPro" id="IPR045191">
    <property type="entry name" value="MBR1/2-like"/>
</dbReference>
<feature type="domain" description="RING-type" evidence="9">
    <location>
        <begin position="545"/>
        <end position="586"/>
    </location>
</feature>
<evidence type="ECO:0000256" key="1">
    <source>
        <dbReference type="ARBA" id="ARBA00000900"/>
    </source>
</evidence>
<comment type="caution">
    <text evidence="10">The sequence shown here is derived from an EMBL/GenBank/DDBJ whole genome shotgun (WGS) entry which is preliminary data.</text>
</comment>
<evidence type="ECO:0000259" key="9">
    <source>
        <dbReference type="PROSITE" id="PS50089"/>
    </source>
</evidence>
<dbReference type="InterPro" id="IPR001841">
    <property type="entry name" value="Znf_RING"/>
</dbReference>
<dbReference type="Gene3D" id="3.30.40.10">
    <property type="entry name" value="Zinc/RING finger domain, C3HC4 (zinc finger)"/>
    <property type="match status" value="1"/>
</dbReference>
<dbReference type="Pfam" id="PF13639">
    <property type="entry name" value="zf-RING_2"/>
    <property type="match status" value="1"/>
</dbReference>
<keyword evidence="5 8" id="KW-0863">Zinc-finger</keyword>
<comment type="catalytic activity">
    <reaction evidence="1">
        <text>S-ubiquitinyl-[E2 ubiquitin-conjugating enzyme]-L-cysteine + [acceptor protein]-L-lysine = [E2 ubiquitin-conjugating enzyme]-L-cysteine + N(6)-ubiquitinyl-[acceptor protein]-L-lysine.</text>
        <dbReference type="EC" id="2.3.2.27"/>
    </reaction>
</comment>
<dbReference type="EC" id="2.3.2.27" evidence="2"/>
<evidence type="ECO:0000313" key="11">
    <source>
        <dbReference type="Proteomes" id="UP000036987"/>
    </source>
</evidence>
<evidence type="ECO:0000256" key="3">
    <source>
        <dbReference type="ARBA" id="ARBA00022679"/>
    </source>
</evidence>
<name>A0A0K9PI31_ZOSMR</name>
<dbReference type="PROSITE" id="PS50089">
    <property type="entry name" value="ZF_RING_2"/>
    <property type="match status" value="1"/>
</dbReference>
<dbReference type="STRING" id="29655.A0A0K9PI31"/>
<keyword evidence="3" id="KW-0808">Transferase</keyword>
<dbReference type="PANTHER" id="PTHR22937">
    <property type="entry name" value="E3 UBIQUITIN-PROTEIN LIGASE RNF165"/>
    <property type="match status" value="1"/>
</dbReference>
<dbReference type="SMART" id="SM00184">
    <property type="entry name" value="RING"/>
    <property type="match status" value="1"/>
</dbReference>
<dbReference type="SUPFAM" id="SSF57850">
    <property type="entry name" value="RING/U-box"/>
    <property type="match status" value="1"/>
</dbReference>
<gene>
    <name evidence="10" type="ORF">ZOSMA_230G00350</name>
</gene>
<keyword evidence="7" id="KW-0862">Zinc</keyword>
<sequence>MDRRTHVRNFSHVDDHFFRDNMAASAPVEYITSNVGRNSRAFFNSNMRSNGHLPLSFPRDTPYSRVTVSSNIPTLQSAHQIHHLQPSPNSNGILQSNVQHSPSAYHRQMLAIRNGLATNTQQDNQRLPSKRKHPELSTAYETVDSNGFHTGASSSQIHASSGNINQNLMPDSLLQPWEDNNMIPNDQPNSHIETEGWQRNVMRRLNTAHDVNRSLTGSHLPNINSMHPDQNRTELSLSGNHQTFNQRMHSSRFHRSGDFHSQNPGQQIYNSHRGTTTSGYGTFNYETSQPFVQHTSRLMTDGRHHGSIVPSRNQNGRQRIATDRLTSNTIPFPVADRQLGPESSFGFSRSVPIRALSRNRSSPMGCLTYPEEGRQVGSETFGRSSIPAMRVSQNSEERGWNRNFNGEIQPLPPFNNNVRRFPEVQLTTSQLSSHDSRRLLDFIDDMSFSTEHVSFEEHNENANRQRINDLNSMSRSTLYGHFSSFDQYANMRLDVDNMSYEELLALGERIGNVNAGISDDNVSSCVKEMTYYCQKNQVREETDRCAICLEDYEEEEKIGILQCHHEYHFSCIKQWLQRKTTCPICKSSVCEK</sequence>
<keyword evidence="6" id="KW-0833">Ubl conjugation pathway</keyword>